<dbReference type="OrthoDB" id="4850593at2759"/>
<organism evidence="2 3">
    <name type="scientific">Colletotrichum tofieldiae</name>
    <dbReference type="NCBI Taxonomy" id="708197"/>
    <lineage>
        <taxon>Eukaryota</taxon>
        <taxon>Fungi</taxon>
        <taxon>Dikarya</taxon>
        <taxon>Ascomycota</taxon>
        <taxon>Pezizomycotina</taxon>
        <taxon>Sordariomycetes</taxon>
        <taxon>Hypocreomycetidae</taxon>
        <taxon>Glomerellales</taxon>
        <taxon>Glomerellaceae</taxon>
        <taxon>Colletotrichum</taxon>
        <taxon>Colletotrichum spaethianum species complex</taxon>
    </lineage>
</organism>
<accession>A0A166WIQ2</accession>
<name>A0A166WIQ2_9PEZI</name>
<dbReference type="Proteomes" id="UP000076552">
    <property type="component" value="Unassembled WGS sequence"/>
</dbReference>
<dbReference type="AlphaFoldDB" id="A0A166WIQ2"/>
<keyword evidence="3" id="KW-1185">Reference proteome</keyword>
<comment type="caution">
    <text evidence="2">The sequence shown here is derived from an EMBL/GenBank/DDBJ whole genome shotgun (WGS) entry which is preliminary data.</text>
</comment>
<protein>
    <submittedName>
        <fullName evidence="2">Uncharacterized protein</fullName>
    </submittedName>
</protein>
<dbReference type="EMBL" id="LFIV01000021">
    <property type="protein sequence ID" value="KZL75707.1"/>
    <property type="molecule type" value="Genomic_DNA"/>
</dbReference>
<evidence type="ECO:0000313" key="3">
    <source>
        <dbReference type="Proteomes" id="UP000076552"/>
    </source>
</evidence>
<gene>
    <name evidence="2" type="ORF">CT0861_05368</name>
</gene>
<sequence length="107" mass="11818">MVKVVWPAFLATSLEQPVDEEEGALDLGHHGIVLTRADVQGAANEETPRRAMRKATRDSDAAAQRRRRDPAVFFYPTEHPMDWALRSSSLLAGKQDSCQQPTALSTS</sequence>
<evidence type="ECO:0000313" key="2">
    <source>
        <dbReference type="EMBL" id="KZL75707.1"/>
    </source>
</evidence>
<feature type="region of interest" description="Disordered" evidence="1">
    <location>
        <begin position="42"/>
        <end position="67"/>
    </location>
</feature>
<proteinExistence type="predicted"/>
<reference evidence="2 3" key="1">
    <citation type="submission" date="2015-06" db="EMBL/GenBank/DDBJ databases">
        <title>Survival trade-offs in plant roots during colonization by closely related pathogenic and mutualistic fungi.</title>
        <authorList>
            <person name="Hacquard S."/>
            <person name="Kracher B."/>
            <person name="Hiruma K."/>
            <person name="Weinman A."/>
            <person name="Muench P."/>
            <person name="Garrido Oter R."/>
            <person name="Ver Loren van Themaat E."/>
            <person name="Dallerey J.-F."/>
            <person name="Damm U."/>
            <person name="Henrissat B."/>
            <person name="Lespinet O."/>
            <person name="Thon M."/>
            <person name="Kemen E."/>
            <person name="McHardy A.C."/>
            <person name="Schulze-Lefert P."/>
            <person name="O'Connell R.J."/>
        </authorList>
    </citation>
    <scope>NUCLEOTIDE SEQUENCE [LARGE SCALE GENOMIC DNA]</scope>
    <source>
        <strain evidence="2 3">0861</strain>
    </source>
</reference>
<evidence type="ECO:0000256" key="1">
    <source>
        <dbReference type="SAM" id="MobiDB-lite"/>
    </source>
</evidence>